<feature type="transmembrane region" description="Helical" evidence="2">
    <location>
        <begin position="91"/>
        <end position="112"/>
    </location>
</feature>
<feature type="transmembrane region" description="Helical" evidence="2">
    <location>
        <begin position="359"/>
        <end position="380"/>
    </location>
</feature>
<feature type="region of interest" description="Disordered" evidence="1">
    <location>
        <begin position="432"/>
        <end position="464"/>
    </location>
</feature>
<feature type="transmembrane region" description="Helical" evidence="2">
    <location>
        <begin position="119"/>
        <end position="139"/>
    </location>
</feature>
<organism evidence="3 4">
    <name type="scientific">Phycicoccus avicenniae</name>
    <dbReference type="NCBI Taxonomy" id="2828860"/>
    <lineage>
        <taxon>Bacteria</taxon>
        <taxon>Bacillati</taxon>
        <taxon>Actinomycetota</taxon>
        <taxon>Actinomycetes</taxon>
        <taxon>Micrococcales</taxon>
        <taxon>Intrasporangiaceae</taxon>
        <taxon>Phycicoccus</taxon>
    </lineage>
</organism>
<keyword evidence="2" id="KW-0472">Membrane</keyword>
<protein>
    <recommendedName>
        <fullName evidence="5">DUF2029 domain-containing protein</fullName>
    </recommendedName>
</protein>
<comment type="caution">
    <text evidence="3">The sequence shown here is derived from an EMBL/GenBank/DDBJ whole genome shotgun (WGS) entry which is preliminary data.</text>
</comment>
<evidence type="ECO:0008006" key="5">
    <source>
        <dbReference type="Google" id="ProtNLM"/>
    </source>
</evidence>
<accession>A0A941D9X2</accession>
<feature type="transmembrane region" description="Helical" evidence="2">
    <location>
        <begin position="12"/>
        <end position="31"/>
    </location>
</feature>
<dbReference type="Proteomes" id="UP000677016">
    <property type="component" value="Unassembled WGS sequence"/>
</dbReference>
<evidence type="ECO:0000256" key="2">
    <source>
        <dbReference type="SAM" id="Phobius"/>
    </source>
</evidence>
<dbReference type="EMBL" id="JAGSNF010000009">
    <property type="protein sequence ID" value="MBR7743147.1"/>
    <property type="molecule type" value="Genomic_DNA"/>
</dbReference>
<name>A0A941D9X2_9MICO</name>
<dbReference type="AlphaFoldDB" id="A0A941D9X2"/>
<keyword evidence="4" id="KW-1185">Reference proteome</keyword>
<evidence type="ECO:0000313" key="4">
    <source>
        <dbReference type="Proteomes" id="UP000677016"/>
    </source>
</evidence>
<dbReference type="RefSeq" id="WP_211602406.1">
    <property type="nucleotide sequence ID" value="NZ_JAGSNF010000009.1"/>
</dbReference>
<proteinExistence type="predicted"/>
<feature type="transmembrane region" description="Helical" evidence="2">
    <location>
        <begin position="410"/>
        <end position="427"/>
    </location>
</feature>
<keyword evidence="2" id="KW-1133">Transmembrane helix</keyword>
<keyword evidence="2" id="KW-0812">Transmembrane</keyword>
<sequence length="464" mass="49023">MADSLSRARSLLLPALLGAGWLVWFGVLQWSVVRFRVPIVLALTAGTVLLAVWVGRRVPVTLPRRVAAVVVAGSVVLTLLVPLFSYLRGGWLTAALVVVVVAGAVTAVLLALPGRATAVAAAVVAGLGHAVLAVVTVLGDPAPRIDVWVILQQGADATARLESVYTQVWTGSPGVQDHFTYLPWMAVLTAPGRWVAGDVRWMVAVWSLVLLAGLWSLAGGRRGDVARGAAVVGLVAFAPGTVTQVDQAWTEPVLAALLVWWAVLVRRGHAWWAVVPLALACASKQHLALIAPVLLVWHPFGWRRTLVTGGVAGVLVLPWLLADAGAFVEDTVTTLLTFHPIEFANTWYLYFLNEHGIELPFAVTGALMVGVVAVAMVAVWRRQPGLDEVLRWLALVLAVVNLVNKQAFYNQFWLVAVLVAASLAVGATKGGGVTKSDGSTSDDGATRDEVVSGRAGRAAPATDG</sequence>
<evidence type="ECO:0000313" key="3">
    <source>
        <dbReference type="EMBL" id="MBR7743147.1"/>
    </source>
</evidence>
<feature type="transmembrane region" description="Helical" evidence="2">
    <location>
        <begin position="66"/>
        <end position="85"/>
    </location>
</feature>
<feature type="transmembrane region" description="Helical" evidence="2">
    <location>
        <begin position="248"/>
        <end position="265"/>
    </location>
</feature>
<evidence type="ECO:0000256" key="1">
    <source>
        <dbReference type="SAM" id="MobiDB-lite"/>
    </source>
</evidence>
<gene>
    <name evidence="3" type="ORF">KC207_07570</name>
</gene>
<feature type="transmembrane region" description="Helical" evidence="2">
    <location>
        <begin position="225"/>
        <end position="242"/>
    </location>
</feature>
<reference evidence="3" key="1">
    <citation type="submission" date="2021-04" db="EMBL/GenBank/DDBJ databases">
        <title>Phycicoccus avicenniae sp. nov., a novel endophytic actinomycetes isolated from branch of Avicennia mariana.</title>
        <authorList>
            <person name="Tuo L."/>
        </authorList>
    </citation>
    <scope>NUCLEOTIDE SEQUENCE</scope>
    <source>
        <strain evidence="3">BSK3Z-2</strain>
    </source>
</reference>
<feature type="transmembrane region" description="Helical" evidence="2">
    <location>
        <begin position="37"/>
        <end position="54"/>
    </location>
</feature>
<feature type="transmembrane region" description="Helical" evidence="2">
    <location>
        <begin position="199"/>
        <end position="218"/>
    </location>
</feature>